<reference evidence="2" key="1">
    <citation type="submission" date="2012-02" db="EMBL/GenBank/DDBJ databases">
        <title>The complete genome of Echinicola vietnamensis DSM 17526.</title>
        <authorList>
            <person name="Lucas S."/>
            <person name="Copeland A."/>
            <person name="Lapidus A."/>
            <person name="Glavina del Rio T."/>
            <person name="Dalin E."/>
            <person name="Tice H."/>
            <person name="Bruce D."/>
            <person name="Goodwin L."/>
            <person name="Pitluck S."/>
            <person name="Peters L."/>
            <person name="Ovchinnikova G."/>
            <person name="Teshima H."/>
            <person name="Kyrpides N."/>
            <person name="Mavromatis K."/>
            <person name="Ivanova N."/>
            <person name="Brettin T."/>
            <person name="Detter J.C."/>
            <person name="Han C."/>
            <person name="Larimer F."/>
            <person name="Land M."/>
            <person name="Hauser L."/>
            <person name="Markowitz V."/>
            <person name="Cheng J.-F."/>
            <person name="Hugenholtz P."/>
            <person name="Woyke T."/>
            <person name="Wu D."/>
            <person name="Brambilla E."/>
            <person name="Klenk H.-P."/>
            <person name="Eisen J.A."/>
        </authorList>
    </citation>
    <scope>NUCLEOTIDE SEQUENCE [LARGE SCALE GENOMIC DNA]</scope>
    <source>
        <strain evidence="2">DSM 17526 / LMG 23754 / KMM 6221</strain>
    </source>
</reference>
<organism evidence="1 2">
    <name type="scientific">Echinicola vietnamensis (strain DSM 17526 / LMG 23754 / KMM 6221)</name>
    <dbReference type="NCBI Taxonomy" id="926556"/>
    <lineage>
        <taxon>Bacteria</taxon>
        <taxon>Pseudomonadati</taxon>
        <taxon>Bacteroidota</taxon>
        <taxon>Cytophagia</taxon>
        <taxon>Cytophagales</taxon>
        <taxon>Cyclobacteriaceae</taxon>
        <taxon>Echinicola</taxon>
    </lineage>
</organism>
<dbReference type="EMBL" id="CP003346">
    <property type="protein sequence ID" value="AGA77454.1"/>
    <property type="molecule type" value="Genomic_DNA"/>
</dbReference>
<dbReference type="AlphaFoldDB" id="L0FU77"/>
<evidence type="ECO:0000313" key="2">
    <source>
        <dbReference type="Proteomes" id="UP000010796"/>
    </source>
</evidence>
<keyword evidence="2" id="KW-1185">Reference proteome</keyword>
<dbReference type="STRING" id="926556.Echvi_1183"/>
<gene>
    <name evidence="1" type="ordered locus">Echvi_1183</name>
</gene>
<protein>
    <submittedName>
        <fullName evidence="1">Uncharacterized protein</fullName>
    </submittedName>
</protein>
<name>L0FU77_ECHVK</name>
<dbReference type="KEGG" id="evi:Echvi_1183"/>
<sequence length="106" mass="11928">MKKIINFSTWKFGIGYTVINTRSLRLIPQISGIRTSFKAVRGIHKDGEGKIEYRNVGPRIDLSYLIGLKLWNRLGDHVALVSQGGYQPYIGGSEMFMASRGVSFTF</sequence>
<proteinExistence type="predicted"/>
<accession>L0FU77</accession>
<dbReference type="HOGENOM" id="CLU_2218917_0_0_10"/>
<evidence type="ECO:0000313" key="1">
    <source>
        <dbReference type="EMBL" id="AGA77454.1"/>
    </source>
</evidence>
<dbReference type="OrthoDB" id="9865882at2"/>
<dbReference type="Proteomes" id="UP000010796">
    <property type="component" value="Chromosome"/>
</dbReference>
<dbReference type="RefSeq" id="WP_015265018.1">
    <property type="nucleotide sequence ID" value="NC_019904.1"/>
</dbReference>